<dbReference type="InterPro" id="IPR013762">
    <property type="entry name" value="Integrase-like_cat_sf"/>
</dbReference>
<proteinExistence type="predicted"/>
<evidence type="ECO:0000313" key="3">
    <source>
        <dbReference type="Proteomes" id="UP000195991"/>
    </source>
</evidence>
<reference evidence="2 3" key="1">
    <citation type="submission" date="2016-08" db="EMBL/GenBank/DDBJ databases">
        <authorList>
            <person name="Seilhamer J.J."/>
        </authorList>
    </citation>
    <scope>NUCLEOTIDE SEQUENCE [LARGE SCALE GENOMIC DNA]</scope>
    <source>
        <strain evidence="2 3">IEBC_T61001</strain>
    </source>
</reference>
<dbReference type="EMBL" id="FMBI01000039">
    <property type="protein sequence ID" value="SCC62014.1"/>
    <property type="molecule type" value="Genomic_DNA"/>
</dbReference>
<dbReference type="SUPFAM" id="SSF56349">
    <property type="entry name" value="DNA breaking-rejoining enzymes"/>
    <property type="match status" value="1"/>
</dbReference>
<sequence>MSVIEDKRIEELLEEFNDFQFDVDSMIQQSVEILEEQKAKGLLIEGTIEDDEWRFICDTRHSHVYFNFATMREKTTFWNVDSTLIIQALKCWIATLIPYRSVESLSKYYKYVENFLTLSHICNEDLLEQTNNYLLYECDDRTRWNLCIPILNFIDFYEGIDVTQTYKKMLVDIKKDIDIQKVGGMVRKLPPSNDVLTFSWVIESFFKETSKEENHFLKYYPIYLWWTLSNLIPMRPAEFCDINRNALSEENGRYYIQLPRLKQKKNHYKIQIIDKISIPQKLYQEIENYITMTNTFGPSITLISDASIQFKKTYNHREYFKRRFRYNRLQLLLNDFYEEIVEKMYQVTYTHRIRLGDTRHFAFLNLMRQGYHPIEIARLGGHTSVSSQYHYQQHMEYWVDVEIIQLMQKFKFQQEINKDDSSNSSSHHNYLDDDFVREKVLKTNDTGFEMELETGYCTDQNVFCQVDKCYFCDYWKISPEEFLSKKEQIEHELKQCKNEVSALVKTLNNLYKMAINEAFEDDFSEFNQEFNRDLLVTKNQLDTSVHKMLNFSLKLANATKGTK</sequence>
<dbReference type="CDD" id="cd00397">
    <property type="entry name" value="DNA_BRE_C"/>
    <property type="match status" value="1"/>
</dbReference>
<protein>
    <submittedName>
        <fullName evidence="2">Uncharacterized protein</fullName>
    </submittedName>
</protein>
<dbReference type="RefSeq" id="WP_087985291.1">
    <property type="nucleotide sequence ID" value="NZ_FMBI01000039.1"/>
</dbReference>
<organism evidence="2 3">
    <name type="scientific">Bacillus thuringiensis</name>
    <dbReference type="NCBI Taxonomy" id="1428"/>
    <lineage>
        <taxon>Bacteria</taxon>
        <taxon>Bacillati</taxon>
        <taxon>Bacillota</taxon>
        <taxon>Bacilli</taxon>
        <taxon>Bacillales</taxon>
        <taxon>Bacillaceae</taxon>
        <taxon>Bacillus</taxon>
        <taxon>Bacillus cereus group</taxon>
    </lineage>
</organism>
<evidence type="ECO:0000313" key="2">
    <source>
        <dbReference type="EMBL" id="SCC62014.1"/>
    </source>
</evidence>
<gene>
    <name evidence="2" type="ORF">BTT61001_05123</name>
</gene>
<dbReference type="InterPro" id="IPR011010">
    <property type="entry name" value="DNA_brk_join_enz"/>
</dbReference>
<dbReference type="GO" id="GO:0006310">
    <property type="term" value="P:DNA recombination"/>
    <property type="evidence" value="ECO:0007669"/>
    <property type="project" value="UniProtKB-KW"/>
</dbReference>
<dbReference type="Proteomes" id="UP000195991">
    <property type="component" value="Unassembled WGS sequence"/>
</dbReference>
<dbReference type="GO" id="GO:0003677">
    <property type="term" value="F:DNA binding"/>
    <property type="evidence" value="ECO:0007669"/>
    <property type="project" value="InterPro"/>
</dbReference>
<dbReference type="GO" id="GO:0015074">
    <property type="term" value="P:DNA integration"/>
    <property type="evidence" value="ECO:0007669"/>
    <property type="project" value="InterPro"/>
</dbReference>
<dbReference type="AlphaFoldDB" id="A0A1C4G1M1"/>
<name>A0A1C4G1M1_BACTU</name>
<keyword evidence="1" id="KW-0233">DNA recombination</keyword>
<evidence type="ECO:0000256" key="1">
    <source>
        <dbReference type="ARBA" id="ARBA00023172"/>
    </source>
</evidence>
<dbReference type="Gene3D" id="1.10.443.10">
    <property type="entry name" value="Intergrase catalytic core"/>
    <property type="match status" value="1"/>
</dbReference>
<accession>A0A1C4G1M1</accession>